<accession>A0A9W6GVB5</accession>
<organism evidence="1 2">
    <name type="scientific">Methylocystis echinoides</name>
    <dbReference type="NCBI Taxonomy" id="29468"/>
    <lineage>
        <taxon>Bacteria</taxon>
        <taxon>Pseudomonadati</taxon>
        <taxon>Pseudomonadota</taxon>
        <taxon>Alphaproteobacteria</taxon>
        <taxon>Hyphomicrobiales</taxon>
        <taxon>Methylocystaceae</taxon>
        <taxon>Methylocystis</taxon>
    </lineage>
</organism>
<keyword evidence="2" id="KW-1185">Reference proteome</keyword>
<evidence type="ECO:0000313" key="2">
    <source>
        <dbReference type="Proteomes" id="UP001144323"/>
    </source>
</evidence>
<comment type="caution">
    <text evidence="1">The sequence shown here is derived from an EMBL/GenBank/DDBJ whole genome shotgun (WGS) entry which is preliminary data.</text>
</comment>
<dbReference type="Proteomes" id="UP001144323">
    <property type="component" value="Unassembled WGS sequence"/>
</dbReference>
<evidence type="ECO:0000313" key="1">
    <source>
        <dbReference type="EMBL" id="GLI93732.1"/>
    </source>
</evidence>
<reference evidence="1" key="1">
    <citation type="journal article" date="2023" name="Int. J. Syst. Evol. Microbiol.">
        <title>Methylocystis iwaonis sp. nov., a type II methane-oxidizing bacterium from surface soil of a rice paddy field in Japan, and emended description of the genus Methylocystis (ex Whittenbury et al. 1970) Bowman et al. 1993.</title>
        <authorList>
            <person name="Kaise H."/>
            <person name="Sawadogo J.B."/>
            <person name="Alam M.S."/>
            <person name="Ueno C."/>
            <person name="Dianou D."/>
            <person name="Shinjo R."/>
            <person name="Asakawa S."/>
        </authorList>
    </citation>
    <scope>NUCLEOTIDE SEQUENCE</scope>
    <source>
        <strain evidence="1">LMG27198</strain>
    </source>
</reference>
<dbReference type="RefSeq" id="WP_281803720.1">
    <property type="nucleotide sequence ID" value="NZ_BSEC01000001.1"/>
</dbReference>
<name>A0A9W6GVB5_9HYPH</name>
<dbReference type="AlphaFoldDB" id="A0A9W6GVB5"/>
<dbReference type="EMBL" id="BSEC01000001">
    <property type="protein sequence ID" value="GLI93732.1"/>
    <property type="molecule type" value="Genomic_DNA"/>
</dbReference>
<proteinExistence type="predicted"/>
<gene>
    <name evidence="1" type="ORF">LMG27198_27240</name>
</gene>
<sequence>MEIKNAVITSAKFDTERGLSAWLMLDYGGSGQGFGGYLLYAPSGWKAHAEPGSFCGHFVWRCLEIAGVDDWSKLTGRTIRVRADSGKVHAIGHIVQDKWFDPSDEFSAIAKATGGAA</sequence>
<protein>
    <submittedName>
        <fullName evidence="1">Uncharacterized protein</fullName>
    </submittedName>
</protein>